<reference evidence="2 3" key="1">
    <citation type="submission" date="2016-06" db="EMBL/GenBank/DDBJ databases">
        <title>Living apart together: crosstalk between the core and supernumerary genomes in a fungal plant pathogen.</title>
        <authorList>
            <person name="Vanheule A."/>
            <person name="Audenaert K."/>
            <person name="Warris S."/>
            <person name="Van De Geest H."/>
            <person name="Schijlen E."/>
            <person name="Hofte M."/>
            <person name="De Saeger S."/>
            <person name="Haesaert G."/>
            <person name="Waalwijk C."/>
            <person name="Van Der Lee T."/>
        </authorList>
    </citation>
    <scope>NUCLEOTIDE SEQUENCE [LARGE SCALE GENOMIC DNA]</scope>
    <source>
        <strain evidence="2 3">2516</strain>
    </source>
</reference>
<sequence length="200" mass="22183">MNMFRDTEFGPPTSIIGLVVRFYNGFLLLVASLAVLSLGFTMFGLSQADGLSGPALAAAALLTSAAITAIATAVIIGILQFMSRSVNGRYERSDLIMSWVPLFLFDVFMLEAIAGVLLWYTNNFPNELVILFASEILVLLIILIMLSLWARRKIKTLIAMSCFVDDEAEGLYFDQVHDGEDGLDIRRENRFSRSTEPCRV</sequence>
<comment type="caution">
    <text evidence="2">The sequence shown here is derived from an EMBL/GenBank/DDBJ whole genome shotgun (WGS) entry which is preliminary data.</text>
</comment>
<evidence type="ECO:0000256" key="1">
    <source>
        <dbReference type="SAM" id="Phobius"/>
    </source>
</evidence>
<protein>
    <recommendedName>
        <fullName evidence="4">Transmembrane protein</fullName>
    </recommendedName>
</protein>
<evidence type="ECO:0000313" key="2">
    <source>
        <dbReference type="EMBL" id="OBS15649.1"/>
    </source>
</evidence>
<keyword evidence="1" id="KW-0472">Membrane</keyword>
<accession>A0A1B8A5A7</accession>
<name>A0A1B8A5A7_FUSPO</name>
<keyword evidence="3" id="KW-1185">Reference proteome</keyword>
<keyword evidence="1" id="KW-0812">Transmembrane</keyword>
<feature type="transmembrane region" description="Helical" evidence="1">
    <location>
        <begin position="21"/>
        <end position="43"/>
    </location>
</feature>
<keyword evidence="1" id="KW-1133">Transmembrane helix</keyword>
<dbReference type="Proteomes" id="UP000091967">
    <property type="component" value="Unassembled WGS sequence"/>
</dbReference>
<feature type="transmembrane region" description="Helical" evidence="1">
    <location>
        <begin position="128"/>
        <end position="150"/>
    </location>
</feature>
<organism evidence="2 3">
    <name type="scientific">Fusarium poae</name>
    <dbReference type="NCBI Taxonomy" id="36050"/>
    <lineage>
        <taxon>Eukaryota</taxon>
        <taxon>Fungi</taxon>
        <taxon>Dikarya</taxon>
        <taxon>Ascomycota</taxon>
        <taxon>Pezizomycotina</taxon>
        <taxon>Sordariomycetes</taxon>
        <taxon>Hypocreomycetidae</taxon>
        <taxon>Hypocreales</taxon>
        <taxon>Nectriaceae</taxon>
        <taxon>Fusarium</taxon>
    </lineage>
</organism>
<dbReference type="OMA" id="LLWHTNN"/>
<gene>
    <name evidence="2" type="ORF">FPOA_13587</name>
</gene>
<dbReference type="AlphaFoldDB" id="A0A1B8A5A7"/>
<proteinExistence type="predicted"/>
<evidence type="ECO:0000313" key="3">
    <source>
        <dbReference type="Proteomes" id="UP000091967"/>
    </source>
</evidence>
<dbReference type="EMBL" id="LYXU01000145">
    <property type="protein sequence ID" value="OBS15649.1"/>
    <property type="molecule type" value="Genomic_DNA"/>
</dbReference>
<evidence type="ECO:0008006" key="4">
    <source>
        <dbReference type="Google" id="ProtNLM"/>
    </source>
</evidence>
<feature type="transmembrane region" description="Helical" evidence="1">
    <location>
        <begin position="99"/>
        <end position="122"/>
    </location>
</feature>
<feature type="transmembrane region" description="Helical" evidence="1">
    <location>
        <begin position="55"/>
        <end position="79"/>
    </location>
</feature>